<dbReference type="EMBL" id="QLMD01000006">
    <property type="protein sequence ID" value="RAJ97074.1"/>
    <property type="molecule type" value="Genomic_DNA"/>
</dbReference>
<feature type="region of interest" description="Disordered" evidence="1">
    <location>
        <begin position="26"/>
        <end position="46"/>
    </location>
</feature>
<evidence type="ECO:0000256" key="1">
    <source>
        <dbReference type="SAM" id="MobiDB-lite"/>
    </source>
</evidence>
<accession>A0A327WXX4</accession>
<name>A0A327WXX4_9GAMM</name>
<organism evidence="2 3">
    <name type="scientific">Aliidiomarina maris</name>
    <dbReference type="NCBI Taxonomy" id="531312"/>
    <lineage>
        <taxon>Bacteria</taxon>
        <taxon>Pseudomonadati</taxon>
        <taxon>Pseudomonadota</taxon>
        <taxon>Gammaproteobacteria</taxon>
        <taxon>Alteromonadales</taxon>
        <taxon>Idiomarinaceae</taxon>
        <taxon>Aliidiomarina</taxon>
    </lineage>
</organism>
<reference evidence="2 3" key="1">
    <citation type="submission" date="2018-06" db="EMBL/GenBank/DDBJ databases">
        <title>Genomic Encyclopedia of Type Strains, Phase III (KMG-III): the genomes of soil and plant-associated and newly described type strains.</title>
        <authorList>
            <person name="Whitman W."/>
        </authorList>
    </citation>
    <scope>NUCLEOTIDE SEQUENCE [LARGE SCALE GENOMIC DNA]</scope>
    <source>
        <strain evidence="2 3">CGMCC 1.15366</strain>
    </source>
</reference>
<dbReference type="RefSeq" id="WP_157983250.1">
    <property type="nucleotide sequence ID" value="NZ_PIPK01000006.1"/>
</dbReference>
<gene>
    <name evidence="2" type="ORF">B0I24_106137</name>
</gene>
<evidence type="ECO:0000313" key="2">
    <source>
        <dbReference type="EMBL" id="RAJ97074.1"/>
    </source>
</evidence>
<protein>
    <submittedName>
        <fullName evidence="2">Uncharacterized protein</fullName>
    </submittedName>
</protein>
<comment type="caution">
    <text evidence="2">The sequence shown here is derived from an EMBL/GenBank/DDBJ whole genome shotgun (WGS) entry which is preliminary data.</text>
</comment>
<proteinExistence type="predicted"/>
<dbReference type="AlphaFoldDB" id="A0A327WXX4"/>
<sequence length="46" mass="5336">MKKFRLALVFGLLVVAFMIWQLAREEQTENADETPSKGVQTHYLEP</sequence>
<dbReference type="Proteomes" id="UP000249203">
    <property type="component" value="Unassembled WGS sequence"/>
</dbReference>
<evidence type="ECO:0000313" key="3">
    <source>
        <dbReference type="Proteomes" id="UP000249203"/>
    </source>
</evidence>